<feature type="chain" id="PRO_5009135224" description="Lipoprotein LpqN" evidence="2">
    <location>
        <begin position="20"/>
        <end position="230"/>
    </location>
</feature>
<feature type="compositionally biased region" description="Polar residues" evidence="1">
    <location>
        <begin position="37"/>
        <end position="54"/>
    </location>
</feature>
<dbReference type="AlphaFoldDB" id="A0A1E3RVU1"/>
<keyword evidence="2" id="KW-0732">Signal</keyword>
<dbReference type="OrthoDB" id="4625123at2"/>
<dbReference type="RefSeq" id="WP_069405580.1">
    <property type="nucleotide sequence ID" value="NZ_JBHRZJ010000001.1"/>
</dbReference>
<protein>
    <recommendedName>
        <fullName evidence="5">Lipoprotein LpqN</fullName>
    </recommendedName>
</protein>
<evidence type="ECO:0000313" key="4">
    <source>
        <dbReference type="Proteomes" id="UP000094243"/>
    </source>
</evidence>
<gene>
    <name evidence="3" type="ORF">BHQ17_12850</name>
</gene>
<evidence type="ECO:0008006" key="5">
    <source>
        <dbReference type="Google" id="ProtNLM"/>
    </source>
</evidence>
<keyword evidence="4" id="KW-1185">Reference proteome</keyword>
<evidence type="ECO:0000256" key="1">
    <source>
        <dbReference type="SAM" id="MobiDB-lite"/>
    </source>
</evidence>
<dbReference type="PROSITE" id="PS51257">
    <property type="entry name" value="PROKAR_LIPOPROTEIN"/>
    <property type="match status" value="1"/>
</dbReference>
<proteinExistence type="predicted"/>
<sequence length="230" mass="23598">MRTGWAALVALSLTGGVVAACERTSDGVPVPADVSIPATSTPSTRAIPTPQTGLTEPGILPTTRTPVPAGEVTCAAPDPPPVGVVASVADPAAPKITVALPEGWSTSAGDGDVGAKLQGPDGVWATVTIARTQLDPAEAFEKYVNDAMAESAVSSVSVLPAEVCGYSGQKLLGMWSDSPEHAVEFADRIAHIWTNTNNYFVAVHVEGPTDIPDFEPMASPLMADFAVVLP</sequence>
<name>A0A1E3RVU1_9MYCO</name>
<feature type="signal peptide" evidence="2">
    <location>
        <begin position="1"/>
        <end position="19"/>
    </location>
</feature>
<evidence type="ECO:0000256" key="2">
    <source>
        <dbReference type="SAM" id="SignalP"/>
    </source>
</evidence>
<comment type="caution">
    <text evidence="3">The sequence shown here is derived from an EMBL/GenBank/DDBJ whole genome shotgun (WGS) entry which is preliminary data.</text>
</comment>
<accession>A0A1E3RVU1</accession>
<evidence type="ECO:0000313" key="3">
    <source>
        <dbReference type="EMBL" id="ODQ93542.1"/>
    </source>
</evidence>
<dbReference type="EMBL" id="MIGZ01000065">
    <property type="protein sequence ID" value="ODQ93542.1"/>
    <property type="molecule type" value="Genomic_DNA"/>
</dbReference>
<dbReference type="Proteomes" id="UP000094243">
    <property type="component" value="Unassembled WGS sequence"/>
</dbReference>
<reference evidence="4" key="1">
    <citation type="submission" date="2016-09" db="EMBL/GenBank/DDBJ databases">
        <authorList>
            <person name="Greninger A.L."/>
            <person name="Jerome K.R."/>
            <person name="Mcnair B."/>
            <person name="Wallis C."/>
            <person name="Fang F."/>
        </authorList>
    </citation>
    <scope>NUCLEOTIDE SEQUENCE [LARGE SCALE GENOMIC DNA]</scope>
    <source>
        <strain evidence="4">M7</strain>
    </source>
</reference>
<organism evidence="3 4">
    <name type="scientific">Mycolicibacterium holsaticum</name>
    <dbReference type="NCBI Taxonomy" id="152142"/>
    <lineage>
        <taxon>Bacteria</taxon>
        <taxon>Bacillati</taxon>
        <taxon>Actinomycetota</taxon>
        <taxon>Actinomycetes</taxon>
        <taxon>Mycobacteriales</taxon>
        <taxon>Mycobacteriaceae</taxon>
        <taxon>Mycolicibacterium</taxon>
    </lineage>
</organism>
<feature type="region of interest" description="Disordered" evidence="1">
    <location>
        <begin position="32"/>
        <end position="59"/>
    </location>
</feature>